<keyword evidence="3 4" id="KW-0949">S-adenosyl-L-methionine</keyword>
<comment type="similarity">
    <text evidence="4">Belongs to the class I-like SAM-binding methyltransferase superfamily. RNA M5U methyltransferase family.</text>
</comment>
<dbReference type="EMBL" id="JYNY01000191">
    <property type="protein sequence ID" value="KJJ85290.1"/>
    <property type="molecule type" value="Genomic_DNA"/>
</dbReference>
<dbReference type="Gene3D" id="3.40.50.150">
    <property type="entry name" value="Vaccinia Virus protein VP39"/>
    <property type="match status" value="2"/>
</dbReference>
<name>A0A0F0CV49_9BACT</name>
<keyword evidence="1 4" id="KW-0489">Methyltransferase</keyword>
<dbReference type="InterPro" id="IPR029063">
    <property type="entry name" value="SAM-dependent_MTases_sf"/>
</dbReference>
<organism evidence="7 8">
    <name type="scientific">Candidatus Omnitrophus magneticus</name>
    <dbReference type="NCBI Taxonomy" id="1609969"/>
    <lineage>
        <taxon>Bacteria</taxon>
        <taxon>Pseudomonadati</taxon>
        <taxon>Candidatus Omnitrophota</taxon>
        <taxon>Candidatus Omnitrophus</taxon>
    </lineage>
</organism>
<feature type="binding site" evidence="4">
    <location>
        <position position="216"/>
    </location>
    <ligand>
        <name>S-adenosyl-L-methionine</name>
        <dbReference type="ChEBI" id="CHEBI:59789"/>
    </ligand>
</feature>
<keyword evidence="8" id="KW-1185">Reference proteome</keyword>
<dbReference type="PANTHER" id="PTHR11061:SF30">
    <property type="entry name" value="TRNA (URACIL(54)-C(5))-METHYLTRANSFERASE"/>
    <property type="match status" value="1"/>
</dbReference>
<dbReference type="Pfam" id="PF01938">
    <property type="entry name" value="TRAM"/>
    <property type="match status" value="1"/>
</dbReference>
<evidence type="ECO:0000256" key="5">
    <source>
        <dbReference type="PROSITE-ProRule" id="PRU10015"/>
    </source>
</evidence>
<evidence type="ECO:0000259" key="6">
    <source>
        <dbReference type="PROSITE" id="PS50926"/>
    </source>
</evidence>
<evidence type="ECO:0000256" key="2">
    <source>
        <dbReference type="ARBA" id="ARBA00022679"/>
    </source>
</evidence>
<dbReference type="SUPFAM" id="SSF53335">
    <property type="entry name" value="S-adenosyl-L-methionine-dependent methyltransferases"/>
    <property type="match status" value="1"/>
</dbReference>
<proteinExistence type="inferred from homology"/>
<evidence type="ECO:0000313" key="7">
    <source>
        <dbReference type="EMBL" id="KJJ85290.1"/>
    </source>
</evidence>
<dbReference type="InterPro" id="IPR010280">
    <property type="entry name" value="U5_MeTrfase_fam"/>
</dbReference>
<dbReference type="AlphaFoldDB" id="A0A0F0CV49"/>
<dbReference type="Pfam" id="PF05958">
    <property type="entry name" value="tRNA_U5-meth_tr"/>
    <property type="match status" value="1"/>
</dbReference>
<accession>A0A0F0CV49</accession>
<evidence type="ECO:0000256" key="3">
    <source>
        <dbReference type="ARBA" id="ARBA00022691"/>
    </source>
</evidence>
<dbReference type="InterPro" id="IPR030390">
    <property type="entry name" value="MeTrfase_TrmA_AS"/>
</dbReference>
<keyword evidence="2 4" id="KW-0808">Transferase</keyword>
<dbReference type="GO" id="GO:0070041">
    <property type="term" value="F:rRNA (uridine-C5-)-methyltransferase activity"/>
    <property type="evidence" value="ECO:0007669"/>
    <property type="project" value="TreeGrafter"/>
</dbReference>
<sequence>MKHFNVKIDSLSFGGEGIARVDGKVCFVKGALPGEEVSFLVSEESARYIKGYTEKIFSMSPDRMEPKCAYYGKCGGCHLQHLSYEKELFYKRQEAVELMKRIGGLKDFNFEGALIEPSNKFYNYRSSITLHKNDKGKFGFFSTEGKDILPIDYCPIAEESINKEIKNIASSVKNSRVTLKADYLTKVFMSGRLGDRFFEDKYLDKNLVMSPRAFSQCNRYIAEKIAVRINEWGMDINESSGFFDVYSGVGFFSFLLNKNFKARIGIDSESIAIDCAKASMKKFFSKENFKFYRGEAEKEFFGIFSRNKLKNNIVLLDPPRSGLDRRFLEPFKKMKDISRIFYISCDPASLARDIKILTLDSDWKLSRLSFFDMFPRTYHIETLAEFTR</sequence>
<dbReference type="InterPro" id="IPR002792">
    <property type="entry name" value="TRAM_dom"/>
</dbReference>
<dbReference type="Proteomes" id="UP000033428">
    <property type="component" value="Unassembled WGS sequence"/>
</dbReference>
<feature type="binding site" evidence="4">
    <location>
        <position position="317"/>
    </location>
    <ligand>
        <name>S-adenosyl-L-methionine</name>
        <dbReference type="ChEBI" id="CHEBI:59789"/>
    </ligand>
</feature>
<protein>
    <submittedName>
        <fullName evidence="7">RNA methyltransferase, TrmA family</fullName>
    </submittedName>
</protein>
<dbReference type="InterPro" id="IPR012340">
    <property type="entry name" value="NA-bd_OB-fold"/>
</dbReference>
<gene>
    <name evidence="7" type="ORF">OMAG_000840</name>
</gene>
<dbReference type="PROSITE" id="PS50926">
    <property type="entry name" value="TRAM"/>
    <property type="match status" value="1"/>
</dbReference>
<feature type="binding site" evidence="4">
    <location>
        <position position="267"/>
    </location>
    <ligand>
        <name>S-adenosyl-L-methionine</name>
        <dbReference type="ChEBI" id="CHEBI:59789"/>
    </ligand>
</feature>
<dbReference type="SUPFAM" id="SSF50249">
    <property type="entry name" value="Nucleic acid-binding proteins"/>
    <property type="match status" value="1"/>
</dbReference>
<dbReference type="PROSITE" id="PS51687">
    <property type="entry name" value="SAM_MT_RNA_M5U"/>
    <property type="match status" value="1"/>
</dbReference>
<feature type="domain" description="TRAM" evidence="6">
    <location>
        <begin position="1"/>
        <end position="55"/>
    </location>
</feature>
<dbReference type="PANTHER" id="PTHR11061">
    <property type="entry name" value="RNA M5U METHYLTRANSFERASE"/>
    <property type="match status" value="1"/>
</dbReference>
<feature type="binding site" evidence="4">
    <location>
        <position position="246"/>
    </location>
    <ligand>
        <name>S-adenosyl-L-methionine</name>
        <dbReference type="ChEBI" id="CHEBI:59789"/>
    </ligand>
</feature>
<dbReference type="GO" id="GO:0070475">
    <property type="term" value="P:rRNA base methylation"/>
    <property type="evidence" value="ECO:0007669"/>
    <property type="project" value="TreeGrafter"/>
</dbReference>
<feature type="active site" evidence="5">
    <location>
        <position position="345"/>
    </location>
</feature>
<feature type="active site" description="Nucleophile" evidence="4">
    <location>
        <position position="345"/>
    </location>
</feature>
<evidence type="ECO:0000313" key="8">
    <source>
        <dbReference type="Proteomes" id="UP000033428"/>
    </source>
</evidence>
<evidence type="ECO:0000256" key="1">
    <source>
        <dbReference type="ARBA" id="ARBA00022603"/>
    </source>
</evidence>
<dbReference type="Gene3D" id="2.40.50.140">
    <property type="entry name" value="Nucleic acid-binding proteins"/>
    <property type="match status" value="1"/>
</dbReference>
<dbReference type="PROSITE" id="PS01230">
    <property type="entry name" value="TRMA_1"/>
    <property type="match status" value="1"/>
</dbReference>
<comment type="caution">
    <text evidence="7">The sequence shown here is derived from an EMBL/GenBank/DDBJ whole genome shotgun (WGS) entry which is preliminary data.</text>
</comment>
<evidence type="ECO:0000256" key="4">
    <source>
        <dbReference type="PROSITE-ProRule" id="PRU01024"/>
    </source>
</evidence>
<reference evidence="7 8" key="1">
    <citation type="submission" date="2015-02" db="EMBL/GenBank/DDBJ databases">
        <title>Single-cell genomics of uncultivated deep-branching MTB reveals a conserved set of magnetosome genes.</title>
        <authorList>
            <person name="Kolinko S."/>
            <person name="Richter M."/>
            <person name="Glockner F.O."/>
            <person name="Brachmann A."/>
            <person name="Schuler D."/>
        </authorList>
    </citation>
    <scope>NUCLEOTIDE SEQUENCE [LARGE SCALE GENOMIC DNA]</scope>
    <source>
        <strain evidence="7">SKK-01</strain>
    </source>
</reference>